<sequence length="556" mass="62712">MAKPNRSTLSLVWRLLTLMKTLLPWIILAVGFAVMGFVITVSIPTGIAYLGLLAIRQEVIPILALYLLIALAFLRGFVRYGEHYFGHFVAFHSLAAFRNLIFKKLRALSPACLDSQDSGYLLKMIGEDIEALEVFFAHTIAPICTAILSAGLMFWYFCQSSWQLALLALATYACLAIVIPIYFANILQVLLKSQNEGRKDYLSYFLESLRSVKDLLQFQVLDEQFERLIKKSNHVNALDRNVAQAQFLQMALTFFWLGLMILAFSYMVFDGICHDSLSFDKGLLTFIAFTASFSPFLELGRLPLGFKRAMNAARNIFDLLDENVIVDEGTKQIDRLRSVSFEDLSFAYPKRQELVFKDLTVTFQEKGIIGIKGESGSGKSTLVKLIMKWYNWKTGDIFLNDRNSCLLNAAKLQDTIAYVPQTAQLFQQSIRENLIFGRQDISDESIWNLAEACGMKDRLLACKEGLDTIIKSPSDFSAGEGQRLELMRALLKDASCYIFDEPTSNLDSLNEAILLDLIKTHCQGLVFLISHRPSTLACVDHLFCVKNGSLKEVNKK</sequence>
<dbReference type="InterPro" id="IPR027417">
    <property type="entry name" value="P-loop_NTPase"/>
</dbReference>
<dbReference type="InterPro" id="IPR036640">
    <property type="entry name" value="ABC1_TM_sf"/>
</dbReference>
<organism evidence="10 11">
    <name type="scientific">Streptococcus pyogenes</name>
    <dbReference type="NCBI Taxonomy" id="1314"/>
    <lineage>
        <taxon>Bacteria</taxon>
        <taxon>Bacillati</taxon>
        <taxon>Bacillota</taxon>
        <taxon>Bacilli</taxon>
        <taxon>Lactobacillales</taxon>
        <taxon>Streptococcaceae</taxon>
        <taxon>Streptococcus</taxon>
    </lineage>
</organism>
<dbReference type="InterPro" id="IPR011527">
    <property type="entry name" value="ABC1_TM_dom"/>
</dbReference>
<dbReference type="SUPFAM" id="SSF90123">
    <property type="entry name" value="ABC transporter transmembrane region"/>
    <property type="match status" value="1"/>
</dbReference>
<dbReference type="PANTHER" id="PTHR43394:SF1">
    <property type="entry name" value="ATP-BINDING CASSETTE SUB-FAMILY B MEMBER 10, MITOCHONDRIAL"/>
    <property type="match status" value="1"/>
</dbReference>
<dbReference type="GO" id="GO:0005886">
    <property type="term" value="C:plasma membrane"/>
    <property type="evidence" value="ECO:0007669"/>
    <property type="project" value="UniProtKB-SubCell"/>
</dbReference>
<feature type="domain" description="ABC transmembrane type-1" evidence="9">
    <location>
        <begin position="27"/>
        <end position="302"/>
    </location>
</feature>
<evidence type="ECO:0000256" key="5">
    <source>
        <dbReference type="ARBA" id="ARBA00022989"/>
    </source>
</evidence>
<dbReference type="SUPFAM" id="SSF52540">
    <property type="entry name" value="P-loop containing nucleoside triphosphate hydrolases"/>
    <property type="match status" value="1"/>
</dbReference>
<feature type="transmembrane region" description="Helical" evidence="7">
    <location>
        <begin position="22"/>
        <end position="52"/>
    </location>
</feature>
<dbReference type="InterPro" id="IPR003439">
    <property type="entry name" value="ABC_transporter-like_ATP-bd"/>
</dbReference>
<evidence type="ECO:0000256" key="7">
    <source>
        <dbReference type="SAM" id="Phobius"/>
    </source>
</evidence>
<protein>
    <submittedName>
        <fullName evidence="10">ABC transporter ATP-binding protein</fullName>
    </submittedName>
</protein>
<keyword evidence="6 7" id="KW-0472">Membrane</keyword>
<accession>A0ABD7UVZ6</accession>
<dbReference type="AlphaFoldDB" id="A0ABD7UVZ6"/>
<evidence type="ECO:0000256" key="2">
    <source>
        <dbReference type="ARBA" id="ARBA00022692"/>
    </source>
</evidence>
<evidence type="ECO:0000259" key="8">
    <source>
        <dbReference type="PROSITE" id="PS50893"/>
    </source>
</evidence>
<feature type="transmembrane region" description="Helical" evidence="7">
    <location>
        <begin position="281"/>
        <end position="300"/>
    </location>
</feature>
<evidence type="ECO:0000313" key="11">
    <source>
        <dbReference type="Proteomes" id="UP000274496"/>
    </source>
</evidence>
<keyword evidence="4 10" id="KW-0067">ATP-binding</keyword>
<feature type="transmembrane region" description="Helical" evidence="7">
    <location>
        <begin position="59"/>
        <end position="78"/>
    </location>
</feature>
<evidence type="ECO:0000256" key="3">
    <source>
        <dbReference type="ARBA" id="ARBA00022741"/>
    </source>
</evidence>
<dbReference type="InterPro" id="IPR039421">
    <property type="entry name" value="Type_1_exporter"/>
</dbReference>
<evidence type="ECO:0000259" key="9">
    <source>
        <dbReference type="PROSITE" id="PS50929"/>
    </source>
</evidence>
<dbReference type="Gene3D" id="1.20.1560.10">
    <property type="entry name" value="ABC transporter type 1, transmembrane domain"/>
    <property type="match status" value="1"/>
</dbReference>
<dbReference type="Gene3D" id="3.40.50.300">
    <property type="entry name" value="P-loop containing nucleotide triphosphate hydrolases"/>
    <property type="match status" value="1"/>
</dbReference>
<dbReference type="Pfam" id="PF00005">
    <property type="entry name" value="ABC_tran"/>
    <property type="match status" value="1"/>
</dbReference>
<keyword evidence="5 7" id="KW-1133">Transmembrane helix</keyword>
<feature type="transmembrane region" description="Helical" evidence="7">
    <location>
        <begin position="247"/>
        <end position="269"/>
    </location>
</feature>
<gene>
    <name evidence="10" type="ORF">SP119_1520</name>
</gene>
<dbReference type="GO" id="GO:0005524">
    <property type="term" value="F:ATP binding"/>
    <property type="evidence" value="ECO:0007669"/>
    <property type="project" value="UniProtKB-KW"/>
</dbReference>
<name>A0ABD7UVZ6_STRPY</name>
<evidence type="ECO:0000313" key="10">
    <source>
        <dbReference type="EMBL" id="VDC39825.1"/>
    </source>
</evidence>
<dbReference type="PROSITE" id="PS50929">
    <property type="entry name" value="ABC_TM1F"/>
    <property type="match status" value="1"/>
</dbReference>
<dbReference type="PROSITE" id="PS50893">
    <property type="entry name" value="ABC_TRANSPORTER_2"/>
    <property type="match status" value="1"/>
</dbReference>
<feature type="transmembrane region" description="Helical" evidence="7">
    <location>
        <begin position="84"/>
        <end position="101"/>
    </location>
</feature>
<dbReference type="RefSeq" id="WP_010922612.1">
    <property type="nucleotide sequence ID" value="NZ_AP019548.1"/>
</dbReference>
<dbReference type="CDD" id="cd03228">
    <property type="entry name" value="ABCC_MRP_Like"/>
    <property type="match status" value="1"/>
</dbReference>
<keyword evidence="3" id="KW-0547">Nucleotide-binding</keyword>
<evidence type="ECO:0000256" key="6">
    <source>
        <dbReference type="ARBA" id="ARBA00023136"/>
    </source>
</evidence>
<dbReference type="PANTHER" id="PTHR43394">
    <property type="entry name" value="ATP-DEPENDENT PERMEASE MDL1, MITOCHONDRIAL"/>
    <property type="match status" value="1"/>
</dbReference>
<evidence type="ECO:0000256" key="1">
    <source>
        <dbReference type="ARBA" id="ARBA00004651"/>
    </source>
</evidence>
<feature type="transmembrane region" description="Helical" evidence="7">
    <location>
        <begin position="169"/>
        <end position="191"/>
    </location>
</feature>
<dbReference type="Pfam" id="PF00664">
    <property type="entry name" value="ABC_membrane"/>
    <property type="match status" value="1"/>
</dbReference>
<evidence type="ECO:0000256" key="4">
    <source>
        <dbReference type="ARBA" id="ARBA00022840"/>
    </source>
</evidence>
<proteinExistence type="predicted"/>
<dbReference type="Proteomes" id="UP000274496">
    <property type="component" value="Chromosome"/>
</dbReference>
<comment type="subcellular location">
    <subcellularLocation>
        <location evidence="1">Cell membrane</location>
        <topology evidence="1">Multi-pass membrane protein</topology>
    </subcellularLocation>
</comment>
<reference evidence="10 11" key="1">
    <citation type="submission" date="2018-10" db="EMBL/GenBank/DDBJ databases">
        <authorList>
            <person name="Rosinski-Chupin I."/>
        </authorList>
    </citation>
    <scope>NUCLEOTIDE SEQUENCE [LARGE SCALE GENOMIC DNA]</scope>
    <source>
        <strain evidence="10 11">S119</strain>
    </source>
</reference>
<feature type="transmembrane region" description="Helical" evidence="7">
    <location>
        <begin position="134"/>
        <end position="157"/>
    </location>
</feature>
<keyword evidence="2 7" id="KW-0812">Transmembrane</keyword>
<dbReference type="SMART" id="SM00382">
    <property type="entry name" value="AAA"/>
    <property type="match status" value="1"/>
</dbReference>
<feature type="domain" description="ABC transporter" evidence="8">
    <location>
        <begin position="339"/>
        <end position="556"/>
    </location>
</feature>
<dbReference type="InterPro" id="IPR003593">
    <property type="entry name" value="AAA+_ATPase"/>
</dbReference>
<dbReference type="EMBL" id="LR031521">
    <property type="protein sequence ID" value="VDC39825.1"/>
    <property type="molecule type" value="Genomic_DNA"/>
</dbReference>